<comment type="catalytic activity">
    <reaction evidence="1 7">
        <text>Cleavage of hydrophobic, N-terminal signal or leader sequences from secreted and periplasmic proteins.</text>
        <dbReference type="EC" id="3.4.21.89"/>
    </reaction>
</comment>
<keyword evidence="11" id="KW-1185">Reference proteome</keyword>
<dbReference type="InterPro" id="IPR036286">
    <property type="entry name" value="LexA/Signal_pep-like_sf"/>
</dbReference>
<keyword evidence="7" id="KW-0472">Membrane</keyword>
<name>A0A7W9DBU0_9MICC</name>
<keyword evidence="7" id="KW-0812">Transmembrane</keyword>
<comment type="subcellular location">
    <subcellularLocation>
        <location evidence="2">Cell membrane</location>
        <topology evidence="2">Single-pass type II membrane protein</topology>
    </subcellularLocation>
    <subcellularLocation>
        <location evidence="7">Membrane</location>
        <topology evidence="7">Single-pass type II membrane protein</topology>
    </subcellularLocation>
</comment>
<evidence type="ECO:0000256" key="3">
    <source>
        <dbReference type="ARBA" id="ARBA00009370"/>
    </source>
</evidence>
<dbReference type="InterPro" id="IPR000223">
    <property type="entry name" value="Pept_S26A_signal_pept_1"/>
</dbReference>
<evidence type="ECO:0000256" key="5">
    <source>
        <dbReference type="ARBA" id="ARBA00022801"/>
    </source>
</evidence>
<dbReference type="PRINTS" id="PR00727">
    <property type="entry name" value="LEADERPTASE"/>
</dbReference>
<evidence type="ECO:0000313" key="10">
    <source>
        <dbReference type="EMBL" id="MBB5598237.1"/>
    </source>
</evidence>
<evidence type="ECO:0000259" key="9">
    <source>
        <dbReference type="Pfam" id="PF10502"/>
    </source>
</evidence>
<feature type="transmembrane region" description="Helical" evidence="7">
    <location>
        <begin position="32"/>
        <end position="55"/>
    </location>
</feature>
<evidence type="ECO:0000256" key="8">
    <source>
        <dbReference type="SAM" id="MobiDB-lite"/>
    </source>
</evidence>
<dbReference type="EMBL" id="JACHBL010000001">
    <property type="protein sequence ID" value="MBB5598237.1"/>
    <property type="molecule type" value="Genomic_DNA"/>
</dbReference>
<dbReference type="Proteomes" id="UP000523863">
    <property type="component" value="Unassembled WGS sequence"/>
</dbReference>
<organism evidence="10 11">
    <name type="scientific">Neomicrococcus lactis</name>
    <dbReference type="NCBI Taxonomy" id="732241"/>
    <lineage>
        <taxon>Bacteria</taxon>
        <taxon>Bacillati</taxon>
        <taxon>Actinomycetota</taxon>
        <taxon>Actinomycetes</taxon>
        <taxon>Micrococcales</taxon>
        <taxon>Micrococcaceae</taxon>
        <taxon>Neomicrococcus</taxon>
    </lineage>
</organism>
<dbReference type="InterPro" id="IPR019758">
    <property type="entry name" value="Pept_S26A_signal_pept_1_CS"/>
</dbReference>
<dbReference type="GO" id="GO:0006465">
    <property type="term" value="P:signal peptide processing"/>
    <property type="evidence" value="ECO:0007669"/>
    <property type="project" value="InterPro"/>
</dbReference>
<dbReference type="PROSITE" id="PS00761">
    <property type="entry name" value="SPASE_I_3"/>
    <property type="match status" value="1"/>
</dbReference>
<comment type="similarity">
    <text evidence="3 7">Belongs to the peptidase S26 family.</text>
</comment>
<dbReference type="GO" id="GO:0005886">
    <property type="term" value="C:plasma membrane"/>
    <property type="evidence" value="ECO:0007669"/>
    <property type="project" value="UniProtKB-SubCell"/>
</dbReference>
<dbReference type="NCBIfam" id="TIGR02227">
    <property type="entry name" value="sigpep_I_bact"/>
    <property type="match status" value="1"/>
</dbReference>
<dbReference type="InterPro" id="IPR019533">
    <property type="entry name" value="Peptidase_S26"/>
</dbReference>
<dbReference type="RefSeq" id="WP_183641654.1">
    <property type="nucleotide sequence ID" value="NZ_JACHBL010000001.1"/>
</dbReference>
<evidence type="ECO:0000256" key="7">
    <source>
        <dbReference type="RuleBase" id="RU362042"/>
    </source>
</evidence>
<feature type="domain" description="Peptidase S26" evidence="9">
    <location>
        <begin position="37"/>
        <end position="247"/>
    </location>
</feature>
<dbReference type="SUPFAM" id="SSF51306">
    <property type="entry name" value="LexA/Signal peptidase"/>
    <property type="match status" value="1"/>
</dbReference>
<comment type="caution">
    <text evidence="10">The sequence shown here is derived from an EMBL/GenBank/DDBJ whole genome shotgun (WGS) entry which is preliminary data.</text>
</comment>
<evidence type="ECO:0000313" key="11">
    <source>
        <dbReference type="Proteomes" id="UP000523863"/>
    </source>
</evidence>
<keyword evidence="7" id="KW-0645">Protease</keyword>
<protein>
    <recommendedName>
        <fullName evidence="4 7">Signal peptidase I</fullName>
        <ecNumber evidence="4 7">3.4.21.89</ecNumber>
    </recommendedName>
</protein>
<accession>A0A7W9DBU0</accession>
<feature type="region of interest" description="Disordered" evidence="8">
    <location>
        <begin position="1"/>
        <end position="26"/>
    </location>
</feature>
<evidence type="ECO:0000256" key="6">
    <source>
        <dbReference type="PIRSR" id="PIRSR600223-1"/>
    </source>
</evidence>
<evidence type="ECO:0000256" key="1">
    <source>
        <dbReference type="ARBA" id="ARBA00000677"/>
    </source>
</evidence>
<keyword evidence="7" id="KW-1133">Transmembrane helix</keyword>
<keyword evidence="5 7" id="KW-0378">Hydrolase</keyword>
<dbReference type="GO" id="GO:0009003">
    <property type="term" value="F:signal peptidase activity"/>
    <property type="evidence" value="ECO:0007669"/>
    <property type="project" value="UniProtKB-EC"/>
</dbReference>
<sequence length="255" mass="27849">MAEETPDESTTAAKPQTDPEKKSQKKDSWPSVILSTCLNLIIAIAVVALVQAFFVKVYQVPSGSMETTLNVGDRIVVNRLAYNGAEPPRGDVVVFKADSAWEEEIPDTNQSILETIAKGFGDLTGIGPSNEKFLVKRVIAQGGDTVECCTAEGALKVNGEAVNEPYIFEDIPFTPGSLDCSSQNKSYRCFGPITVPEGEVLVMGDHRSASSDSVINCRYADLEQGDQSCARFVKKENVIGRVFFKLWPITDWRGF</sequence>
<dbReference type="CDD" id="cd06530">
    <property type="entry name" value="S26_SPase_I"/>
    <property type="match status" value="1"/>
</dbReference>
<dbReference type="PANTHER" id="PTHR43390:SF1">
    <property type="entry name" value="CHLOROPLAST PROCESSING PEPTIDASE"/>
    <property type="match status" value="1"/>
</dbReference>
<proteinExistence type="inferred from homology"/>
<dbReference type="Pfam" id="PF10502">
    <property type="entry name" value="Peptidase_S26"/>
    <property type="match status" value="1"/>
</dbReference>
<dbReference type="PANTHER" id="PTHR43390">
    <property type="entry name" value="SIGNAL PEPTIDASE I"/>
    <property type="match status" value="1"/>
</dbReference>
<dbReference type="AlphaFoldDB" id="A0A7W9DBU0"/>
<feature type="compositionally biased region" description="Basic and acidic residues" evidence="8">
    <location>
        <begin position="17"/>
        <end position="26"/>
    </location>
</feature>
<feature type="active site" evidence="6">
    <location>
        <position position="64"/>
    </location>
</feature>
<feature type="active site" evidence="6">
    <location>
        <position position="136"/>
    </location>
</feature>
<dbReference type="Gene3D" id="2.10.109.10">
    <property type="entry name" value="Umud Fragment, subunit A"/>
    <property type="match status" value="1"/>
</dbReference>
<dbReference type="EC" id="3.4.21.89" evidence="4 7"/>
<evidence type="ECO:0000256" key="2">
    <source>
        <dbReference type="ARBA" id="ARBA00004401"/>
    </source>
</evidence>
<evidence type="ECO:0000256" key="4">
    <source>
        <dbReference type="ARBA" id="ARBA00013208"/>
    </source>
</evidence>
<gene>
    <name evidence="10" type="ORF">BKA12_001317</name>
</gene>
<dbReference type="GO" id="GO:0004252">
    <property type="term" value="F:serine-type endopeptidase activity"/>
    <property type="evidence" value="ECO:0007669"/>
    <property type="project" value="InterPro"/>
</dbReference>
<reference evidence="10 11" key="1">
    <citation type="submission" date="2020-08" db="EMBL/GenBank/DDBJ databases">
        <title>Sequencing the genomes of 1000 actinobacteria strains.</title>
        <authorList>
            <person name="Klenk H.-P."/>
        </authorList>
    </citation>
    <scope>NUCLEOTIDE SEQUENCE [LARGE SCALE GENOMIC DNA]</scope>
    <source>
        <strain evidence="10 11">DSM 23694</strain>
    </source>
</reference>